<accession>A0A133UXU3</accession>
<dbReference type="Proteomes" id="UP000070341">
    <property type="component" value="Unassembled WGS sequence"/>
</dbReference>
<dbReference type="CDD" id="cd20549">
    <property type="entry name" value="CYCLIN_TFIIB_archaea_like_rpt1"/>
    <property type="match status" value="1"/>
</dbReference>
<feature type="binding site" evidence="10">
    <location>
        <position position="40"/>
    </location>
    <ligand>
        <name>Zn(2+)</name>
        <dbReference type="ChEBI" id="CHEBI:29105"/>
    </ligand>
</feature>
<keyword evidence="7 10" id="KW-0805">Transcription regulation</keyword>
<dbReference type="GO" id="GO:0003743">
    <property type="term" value="F:translation initiation factor activity"/>
    <property type="evidence" value="ECO:0007669"/>
    <property type="project" value="UniProtKB-KW"/>
</dbReference>
<evidence type="ECO:0000256" key="2">
    <source>
        <dbReference type="ARBA" id="ARBA00013932"/>
    </source>
</evidence>
<comment type="similarity">
    <text evidence="1 10">Belongs to the TFIIB family.</text>
</comment>
<dbReference type="PANTHER" id="PTHR11618:SF13">
    <property type="entry name" value="TRANSCRIPTION INITIATION FACTOR IIB"/>
    <property type="match status" value="1"/>
</dbReference>
<dbReference type="PRINTS" id="PR00685">
    <property type="entry name" value="TIFACTORIIB"/>
</dbReference>
<sequence length="318" mass="35857">MLLTETHPSDEEENEKVEVECPSCGDSITVRDYQQNIVVCENCGLILKENIKDRGPEWTAFSQEGYEEKSRAGPPSTETIHDKGLSTQIDYGDRDAKGKKLSPERRKQAYRLRKWHKRIRMSDSTDRNLAFALSEINRMSSQLGLSRSVQEIAAKIYREAVEEDLIRGRSIEGVASAVLYIACREAQVPRTLEEVAEASRVDVKEIGKTHRFLIRELGIDLPLTDPSKYVARFGSELGISGETRVEAMNIIRRAQEKKLTSGKSPSGIAAAAIYIASQKSGEQRTQREVARVADVTEVTVRNRYKELVEELDEEIEVQ</sequence>
<dbReference type="GO" id="GO:0017025">
    <property type="term" value="F:TBP-class protein binding"/>
    <property type="evidence" value="ECO:0007669"/>
    <property type="project" value="InterPro"/>
</dbReference>
<feature type="binding site" evidence="10">
    <location>
        <position position="24"/>
    </location>
    <ligand>
        <name>Zn(2+)</name>
        <dbReference type="ChEBI" id="CHEBI:29105"/>
    </ligand>
</feature>
<evidence type="ECO:0000256" key="7">
    <source>
        <dbReference type="ARBA" id="ARBA00023015"/>
    </source>
</evidence>
<dbReference type="NCBIfam" id="NF001658">
    <property type="entry name" value="PRK00423.1"/>
    <property type="match status" value="1"/>
</dbReference>
<keyword evidence="14" id="KW-1185">Reference proteome</keyword>
<comment type="caution">
    <text evidence="13">The sequence shown here is derived from an EMBL/GenBank/DDBJ whole genome shotgun (WGS) entry which is preliminary data.</text>
</comment>
<dbReference type="GO" id="GO:0097550">
    <property type="term" value="C:transcription preinitiation complex"/>
    <property type="evidence" value="ECO:0007669"/>
    <property type="project" value="TreeGrafter"/>
</dbReference>
<dbReference type="InterPro" id="IPR000812">
    <property type="entry name" value="TFIIB"/>
</dbReference>
<keyword evidence="6 10" id="KW-0862">Zinc</keyword>
<dbReference type="HAMAP" id="MF_00383">
    <property type="entry name" value="TF2B_arch"/>
    <property type="match status" value="1"/>
</dbReference>
<dbReference type="FunFam" id="1.10.472.170:FF:000001">
    <property type="entry name" value="Transcription initiation factor IIB"/>
    <property type="match status" value="1"/>
</dbReference>
<comment type="function">
    <text evidence="9 10">Stabilizes TBP binding to an archaeal box-A promoter. Also responsible for recruiting RNA polymerase II to the pre-initiation complex (DNA-TBP-TFIIB).</text>
</comment>
<keyword evidence="5 11" id="KW-0863">Zinc-finger</keyword>
<evidence type="ECO:0000256" key="4">
    <source>
        <dbReference type="ARBA" id="ARBA00022737"/>
    </source>
</evidence>
<dbReference type="InterPro" id="IPR023484">
    <property type="entry name" value="TFIIB_arc"/>
</dbReference>
<reference evidence="13 14" key="1">
    <citation type="journal article" date="2016" name="Sci. Rep.">
        <title>Metabolic traits of an uncultured archaeal lineage -MSBL1- from brine pools of the Red Sea.</title>
        <authorList>
            <person name="Mwirichia R."/>
            <person name="Alam I."/>
            <person name="Rashid M."/>
            <person name="Vinu M."/>
            <person name="Ba-Alawi W."/>
            <person name="Anthony Kamau A."/>
            <person name="Kamanda Ngugi D."/>
            <person name="Goker M."/>
            <person name="Klenk H.P."/>
            <person name="Bajic V."/>
            <person name="Stingl U."/>
        </authorList>
    </citation>
    <scope>NUCLEOTIDE SEQUENCE [LARGE SCALE GENOMIC DNA]</scope>
    <source>
        <strain evidence="13">SCGC-AAA259M10</strain>
    </source>
</reference>
<evidence type="ECO:0000256" key="5">
    <source>
        <dbReference type="ARBA" id="ARBA00022771"/>
    </source>
</evidence>
<dbReference type="SUPFAM" id="SSF57783">
    <property type="entry name" value="Zinc beta-ribbon"/>
    <property type="match status" value="1"/>
</dbReference>
<dbReference type="PATRIC" id="fig|1698270.3.peg.1154"/>
<evidence type="ECO:0000256" key="8">
    <source>
        <dbReference type="ARBA" id="ARBA00023163"/>
    </source>
</evidence>
<dbReference type="Pfam" id="PF08271">
    <property type="entry name" value="Zn_Ribbon_TF"/>
    <property type="match status" value="1"/>
</dbReference>
<dbReference type="EMBL" id="LHXU01000086">
    <property type="protein sequence ID" value="KXA98995.1"/>
    <property type="molecule type" value="Genomic_DNA"/>
</dbReference>
<dbReference type="InterPro" id="IPR013763">
    <property type="entry name" value="Cyclin-like_dom"/>
</dbReference>
<dbReference type="InterPro" id="IPR023486">
    <property type="entry name" value="TFIIB_CS"/>
</dbReference>
<protein>
    <recommendedName>
        <fullName evidence="2 10">Transcription initiation factor IIB</fullName>
        <shortName evidence="10">TFIIB</shortName>
    </recommendedName>
</protein>
<dbReference type="GO" id="GO:0003700">
    <property type="term" value="F:DNA-binding transcription factor activity"/>
    <property type="evidence" value="ECO:0007669"/>
    <property type="project" value="UniProtKB-UniRule"/>
</dbReference>
<evidence type="ECO:0000256" key="6">
    <source>
        <dbReference type="ARBA" id="ARBA00022833"/>
    </source>
</evidence>
<dbReference type="InterPro" id="IPR036915">
    <property type="entry name" value="Cyclin-like_sf"/>
</dbReference>
<dbReference type="Pfam" id="PF00382">
    <property type="entry name" value="TFIIB"/>
    <property type="match status" value="2"/>
</dbReference>
<evidence type="ECO:0000313" key="14">
    <source>
        <dbReference type="Proteomes" id="UP000070341"/>
    </source>
</evidence>
<dbReference type="PROSITE" id="PS51134">
    <property type="entry name" value="ZF_TFIIB"/>
    <property type="match status" value="1"/>
</dbReference>
<evidence type="ECO:0000256" key="11">
    <source>
        <dbReference type="PROSITE-ProRule" id="PRU00469"/>
    </source>
</evidence>
<evidence type="ECO:0000256" key="1">
    <source>
        <dbReference type="ARBA" id="ARBA00010857"/>
    </source>
</evidence>
<dbReference type="PANTHER" id="PTHR11618">
    <property type="entry name" value="TRANSCRIPTION INITIATION FACTOR IIB-RELATED"/>
    <property type="match status" value="1"/>
</dbReference>
<dbReference type="SMART" id="SM00385">
    <property type="entry name" value="CYCLIN"/>
    <property type="match status" value="2"/>
</dbReference>
<dbReference type="Gene3D" id="1.10.472.170">
    <property type="match status" value="1"/>
</dbReference>
<evidence type="ECO:0000256" key="3">
    <source>
        <dbReference type="ARBA" id="ARBA00022723"/>
    </source>
</evidence>
<feature type="repeat" description="1" evidence="10">
    <location>
        <begin position="134"/>
        <end position="217"/>
    </location>
</feature>
<dbReference type="InterPro" id="IPR013137">
    <property type="entry name" value="Znf_TFIIB"/>
</dbReference>
<keyword evidence="8 10" id="KW-0804">Transcription</keyword>
<organism evidence="13 14">
    <name type="scientific">candidate division MSBL1 archaeon SCGC-AAA259M10</name>
    <dbReference type="NCBI Taxonomy" id="1698270"/>
    <lineage>
        <taxon>Archaea</taxon>
        <taxon>Methanobacteriati</taxon>
        <taxon>Methanobacteriota</taxon>
        <taxon>candidate division MSBL1</taxon>
    </lineage>
</organism>
<dbReference type="SUPFAM" id="SSF47954">
    <property type="entry name" value="Cyclin-like"/>
    <property type="match status" value="2"/>
</dbReference>
<proteinExistence type="inferred from homology"/>
<dbReference type="InterPro" id="IPR013150">
    <property type="entry name" value="TFIIB_cyclin"/>
</dbReference>
<feature type="domain" description="TFIIB-type" evidence="12">
    <location>
        <begin position="15"/>
        <end position="48"/>
    </location>
</feature>
<dbReference type="GO" id="GO:0070897">
    <property type="term" value="P:transcription preinitiation complex assembly"/>
    <property type="evidence" value="ECO:0007669"/>
    <property type="project" value="InterPro"/>
</dbReference>
<evidence type="ECO:0000313" key="13">
    <source>
        <dbReference type="EMBL" id="KXA98995.1"/>
    </source>
</evidence>
<feature type="binding site" evidence="10">
    <location>
        <position position="21"/>
    </location>
    <ligand>
        <name>Zn(2+)</name>
        <dbReference type="ChEBI" id="CHEBI:29105"/>
    </ligand>
</feature>
<dbReference type="GO" id="GO:0008270">
    <property type="term" value="F:zinc ion binding"/>
    <property type="evidence" value="ECO:0007669"/>
    <property type="project" value="UniProtKB-UniRule"/>
</dbReference>
<keyword evidence="3 10" id="KW-0479">Metal-binding</keyword>
<keyword evidence="13" id="KW-0648">Protein biosynthesis</keyword>
<dbReference type="CDD" id="cd20550">
    <property type="entry name" value="CYCLIN_TFIIB_archaea_like_rpt2"/>
    <property type="match status" value="1"/>
</dbReference>
<evidence type="ECO:0000259" key="12">
    <source>
        <dbReference type="PROSITE" id="PS51134"/>
    </source>
</evidence>
<name>A0A133UXU3_9EURY</name>
<dbReference type="FunFam" id="1.10.472.10:FF:000023">
    <property type="entry name" value="Transcription initiation factor IIB"/>
    <property type="match status" value="1"/>
</dbReference>
<keyword evidence="4 10" id="KW-0677">Repeat</keyword>
<dbReference type="AlphaFoldDB" id="A0A133UXU3"/>
<keyword evidence="13" id="KW-0396">Initiation factor</keyword>
<dbReference type="PROSITE" id="PS00782">
    <property type="entry name" value="TFIIB"/>
    <property type="match status" value="2"/>
</dbReference>
<evidence type="ECO:0000256" key="10">
    <source>
        <dbReference type="HAMAP-Rule" id="MF_00383"/>
    </source>
</evidence>
<feature type="binding site" evidence="10">
    <location>
        <position position="43"/>
    </location>
    <ligand>
        <name>Zn(2+)</name>
        <dbReference type="ChEBI" id="CHEBI:29105"/>
    </ligand>
</feature>
<gene>
    <name evidence="10 13" type="primary">tfb</name>
    <name evidence="13" type="ORF">AKJ40_04215</name>
</gene>
<dbReference type="Gene3D" id="1.10.472.10">
    <property type="entry name" value="Cyclin-like"/>
    <property type="match status" value="1"/>
</dbReference>
<feature type="repeat" description="2" evidence="10">
    <location>
        <begin position="228"/>
        <end position="309"/>
    </location>
</feature>
<evidence type="ECO:0000256" key="9">
    <source>
        <dbReference type="ARBA" id="ARBA00053882"/>
    </source>
</evidence>